<organism evidence="2 3">
    <name type="scientific">Granulicella rosea</name>
    <dbReference type="NCBI Taxonomy" id="474952"/>
    <lineage>
        <taxon>Bacteria</taxon>
        <taxon>Pseudomonadati</taxon>
        <taxon>Acidobacteriota</taxon>
        <taxon>Terriglobia</taxon>
        <taxon>Terriglobales</taxon>
        <taxon>Acidobacteriaceae</taxon>
        <taxon>Granulicella</taxon>
    </lineage>
</organism>
<evidence type="ECO:0000259" key="1">
    <source>
        <dbReference type="Pfam" id="PF00814"/>
    </source>
</evidence>
<evidence type="ECO:0000313" key="2">
    <source>
        <dbReference type="EMBL" id="SNS45969.1"/>
    </source>
</evidence>
<proteinExistence type="predicted"/>
<protein>
    <submittedName>
        <fullName evidence="2">tRNA threonylcarbamoyladenosine biosynthesis protein TsaB</fullName>
    </submittedName>
</protein>
<gene>
    <name evidence="2" type="ORF">SAMN05421770_1011066</name>
</gene>
<dbReference type="SUPFAM" id="SSF53067">
    <property type="entry name" value="Actin-like ATPase domain"/>
    <property type="match status" value="1"/>
</dbReference>
<evidence type="ECO:0000313" key="3">
    <source>
        <dbReference type="Proteomes" id="UP000198356"/>
    </source>
</evidence>
<accession>A0A239EN36</accession>
<dbReference type="RefSeq" id="WP_176441601.1">
    <property type="nucleotide sequence ID" value="NZ_FZOU01000001.1"/>
</dbReference>
<dbReference type="Proteomes" id="UP000198356">
    <property type="component" value="Unassembled WGS sequence"/>
</dbReference>
<dbReference type="Pfam" id="PF00814">
    <property type="entry name" value="TsaD"/>
    <property type="match status" value="1"/>
</dbReference>
<name>A0A239EN36_9BACT</name>
<feature type="domain" description="Gcp-like" evidence="1">
    <location>
        <begin position="44"/>
        <end position="136"/>
    </location>
</feature>
<reference evidence="2 3" key="1">
    <citation type="submission" date="2017-06" db="EMBL/GenBank/DDBJ databases">
        <authorList>
            <person name="Kim H.J."/>
            <person name="Triplett B.A."/>
        </authorList>
    </citation>
    <scope>NUCLEOTIDE SEQUENCE [LARGE SCALE GENOMIC DNA]</scope>
    <source>
        <strain evidence="2 3">DSM 18704</strain>
    </source>
</reference>
<dbReference type="GO" id="GO:0002949">
    <property type="term" value="P:tRNA threonylcarbamoyladenosine modification"/>
    <property type="evidence" value="ECO:0007669"/>
    <property type="project" value="InterPro"/>
</dbReference>
<sequence length="227" mass="23396">MMSLVGKADSMRLLVINTCGAEGLVALAEDGSTLASQTLPGRGTSETLMPAIARLFGAVGWRVADLGALAILTGPGSFTGVRVGLSAAKGLCEAGGVGLVAISRLAAVAAAVPAGIAVALLDAGRGEFYFGVYRAGQCEGEGLMRRDEIAKLVAGAVLVTCESRVRDSLAEYDVMLVDEPGVERMLALAEVRIATGEWANVASVDANYLRRTDAELVMERKLSAVAP</sequence>
<dbReference type="AlphaFoldDB" id="A0A239EN36"/>
<dbReference type="NCBIfam" id="TIGR03725">
    <property type="entry name" value="T6A_YeaZ"/>
    <property type="match status" value="1"/>
</dbReference>
<dbReference type="InterPro" id="IPR000905">
    <property type="entry name" value="Gcp-like_dom"/>
</dbReference>
<dbReference type="InterPro" id="IPR043129">
    <property type="entry name" value="ATPase_NBD"/>
</dbReference>
<dbReference type="EMBL" id="FZOU01000001">
    <property type="protein sequence ID" value="SNS45969.1"/>
    <property type="molecule type" value="Genomic_DNA"/>
</dbReference>
<keyword evidence="3" id="KW-1185">Reference proteome</keyword>
<dbReference type="Gene3D" id="3.30.420.40">
    <property type="match status" value="1"/>
</dbReference>
<dbReference type="InterPro" id="IPR022496">
    <property type="entry name" value="T6A_TsaB"/>
</dbReference>